<proteinExistence type="predicted"/>
<protein>
    <submittedName>
        <fullName evidence="1">Uncharacterized protein</fullName>
    </submittedName>
</protein>
<keyword evidence="2" id="KW-1185">Reference proteome</keyword>
<sequence length="227" mass="25028">MTNVEKHFKFSDMVSRLSFEESDDPDFEDDGEFYLVDDDLPEDEEDSSHCFSEFQQIQNQAKYMCQIQEDDSKINQSIIDVQGAFESSTFDSSEDLFSEIKKATVDLEEIEQFQGLTTLSSDPNSSSFPSSDRGYFIDTLNLACQAASGIAESNVKTDDVPSKLDDNRNRESVSKPIIHGAVKSGPHAASLGIVSDIVRKGYHNFVLSSSTQVHAIEDSPVNGGGLS</sequence>
<reference evidence="1 2" key="1">
    <citation type="submission" date="2024-01" db="EMBL/GenBank/DDBJ databases">
        <title>The genomes of 5 underutilized Papilionoideae crops provide insights into root nodulation and disease resistance.</title>
        <authorList>
            <person name="Yuan L."/>
        </authorList>
    </citation>
    <scope>NUCLEOTIDE SEQUENCE [LARGE SCALE GENOMIC DNA]</scope>
    <source>
        <strain evidence="1">LY-2023</strain>
        <tissue evidence="1">Leaf</tissue>
    </source>
</reference>
<name>A0AAN9K527_CLITE</name>
<organism evidence="1 2">
    <name type="scientific">Clitoria ternatea</name>
    <name type="common">Butterfly pea</name>
    <dbReference type="NCBI Taxonomy" id="43366"/>
    <lineage>
        <taxon>Eukaryota</taxon>
        <taxon>Viridiplantae</taxon>
        <taxon>Streptophyta</taxon>
        <taxon>Embryophyta</taxon>
        <taxon>Tracheophyta</taxon>
        <taxon>Spermatophyta</taxon>
        <taxon>Magnoliopsida</taxon>
        <taxon>eudicotyledons</taxon>
        <taxon>Gunneridae</taxon>
        <taxon>Pentapetalae</taxon>
        <taxon>rosids</taxon>
        <taxon>fabids</taxon>
        <taxon>Fabales</taxon>
        <taxon>Fabaceae</taxon>
        <taxon>Papilionoideae</taxon>
        <taxon>50 kb inversion clade</taxon>
        <taxon>NPAAA clade</taxon>
        <taxon>indigoferoid/millettioid clade</taxon>
        <taxon>Phaseoleae</taxon>
        <taxon>Clitoria</taxon>
    </lineage>
</organism>
<evidence type="ECO:0000313" key="1">
    <source>
        <dbReference type="EMBL" id="KAK7309309.1"/>
    </source>
</evidence>
<comment type="caution">
    <text evidence="1">The sequence shown here is derived from an EMBL/GenBank/DDBJ whole genome shotgun (WGS) entry which is preliminary data.</text>
</comment>
<dbReference type="EMBL" id="JAYKXN010000002">
    <property type="protein sequence ID" value="KAK7309309.1"/>
    <property type="molecule type" value="Genomic_DNA"/>
</dbReference>
<dbReference type="Proteomes" id="UP001359559">
    <property type="component" value="Unassembled WGS sequence"/>
</dbReference>
<accession>A0AAN9K527</accession>
<evidence type="ECO:0000313" key="2">
    <source>
        <dbReference type="Proteomes" id="UP001359559"/>
    </source>
</evidence>
<dbReference type="AlphaFoldDB" id="A0AAN9K527"/>
<gene>
    <name evidence="1" type="ORF">RJT34_05929</name>
</gene>